<dbReference type="FunFam" id="1.25.40.190:FF:000003">
    <property type="entry name" value="Actin-related protein 2/3 complex subunit 5"/>
    <property type="match status" value="1"/>
</dbReference>
<accession>A0A507DKP2</accession>
<evidence type="ECO:0000313" key="10">
    <source>
        <dbReference type="Proteomes" id="UP000317494"/>
    </source>
</evidence>
<evidence type="ECO:0000256" key="1">
    <source>
        <dbReference type="ARBA" id="ARBA00004245"/>
    </source>
</evidence>
<name>A0A507DKP2_9FUNG</name>
<reference evidence="10 11" key="1">
    <citation type="journal article" date="2019" name="Sci. Rep.">
        <title>Comparative genomics of chytrid fungi reveal insights into the obligate biotrophic and pathogenic lifestyle of Synchytrium endobioticum.</title>
        <authorList>
            <person name="van de Vossenberg B.T.L.H."/>
            <person name="Warris S."/>
            <person name="Nguyen H.D.T."/>
            <person name="van Gent-Pelzer M.P.E."/>
            <person name="Joly D.L."/>
            <person name="van de Geest H.C."/>
            <person name="Bonants P.J.M."/>
            <person name="Smith D.S."/>
            <person name="Levesque C.A."/>
            <person name="van der Lee T.A.J."/>
        </authorList>
    </citation>
    <scope>NUCLEOTIDE SEQUENCE [LARGE SCALE GENOMIC DNA]</scope>
    <source>
        <strain evidence="8 11">LEV6574</strain>
        <strain evidence="9 10">MB42</strain>
    </source>
</reference>
<comment type="function">
    <text evidence="6">Functions as a component of the Arp2/3 complex which is involved in regulation of actin polymerization and together with an activating nucleation-promoting factor (NPF) mediates the formation of branched actin networks.</text>
</comment>
<gene>
    <name evidence="8" type="ORF">SeLEV6574_g00293</name>
    <name evidence="9" type="ORF">SeMB42_g00784</name>
</gene>
<sequence length="153" mass="16721">MSHRKIDVDAYDEDEFVEEDAQLQASLPSSAEVDGTVNARAGDVRNLLARGDIAGAVTKALEDPPEGRDVQAAKDRNTQTVMDSLLAAKSSDIPNIVSRLNPQQLDTLMKYIYRGMANPELYNAAVLLSWHEKAYEAGGLGCIIRVMTDRKTA</sequence>
<dbReference type="EMBL" id="QEAM01000004">
    <property type="protein sequence ID" value="TPX51450.1"/>
    <property type="molecule type" value="Genomic_DNA"/>
</dbReference>
<protein>
    <recommendedName>
        <fullName evidence="5 7">Actin-related protein 2/3 complex subunit 5</fullName>
    </recommendedName>
</protein>
<evidence type="ECO:0000313" key="9">
    <source>
        <dbReference type="EMBL" id="TPX53430.1"/>
    </source>
</evidence>
<evidence type="ECO:0000256" key="4">
    <source>
        <dbReference type="ARBA" id="ARBA00023212"/>
    </source>
</evidence>
<proteinExistence type="inferred from homology"/>
<dbReference type="EMBL" id="QEAN01000017">
    <property type="protein sequence ID" value="TPX53430.1"/>
    <property type="molecule type" value="Genomic_DNA"/>
</dbReference>
<dbReference type="InterPro" id="IPR006789">
    <property type="entry name" value="ARPC5"/>
</dbReference>
<evidence type="ECO:0000256" key="2">
    <source>
        <dbReference type="ARBA" id="ARBA00006084"/>
    </source>
</evidence>
<evidence type="ECO:0000256" key="3">
    <source>
        <dbReference type="ARBA" id="ARBA00022490"/>
    </source>
</evidence>
<dbReference type="OrthoDB" id="429520at2759"/>
<evidence type="ECO:0000256" key="6">
    <source>
        <dbReference type="ARBA" id="ARBA00060329"/>
    </source>
</evidence>
<dbReference type="PIRSF" id="PIRSF039096">
    <property type="entry name" value="p16-ARC"/>
    <property type="match status" value="1"/>
</dbReference>
<dbReference type="PANTHER" id="PTHR12644">
    <property type="entry name" value="ARP2/3 COMPLEX 16 KD SUBUNIT P16-ARC"/>
    <property type="match status" value="1"/>
</dbReference>
<comment type="caution">
    <text evidence="8">The sequence shown here is derived from an EMBL/GenBank/DDBJ whole genome shotgun (WGS) entry which is preliminary data.</text>
</comment>
<dbReference type="Proteomes" id="UP000317494">
    <property type="component" value="Unassembled WGS sequence"/>
</dbReference>
<dbReference type="InterPro" id="IPR036743">
    <property type="entry name" value="ARPC5_sf"/>
</dbReference>
<dbReference type="Pfam" id="PF04699">
    <property type="entry name" value="P16-Arc"/>
    <property type="match status" value="1"/>
</dbReference>
<comment type="similarity">
    <text evidence="2 7">Belongs to the ARPC5 family.</text>
</comment>
<evidence type="ECO:0000256" key="7">
    <source>
        <dbReference type="RuleBase" id="RU004301"/>
    </source>
</evidence>
<comment type="function">
    <text evidence="7">Functions as component of the Arp2/3 complex which is involved in regulation of actin polymerization and together with an activating nucleation-promoting factor (NPF) mediates the formation of branched actin networks. Arp2/3 complex plays a critical role in the control of cell morphogenesis via the modulation of cell polarity development.</text>
</comment>
<keyword evidence="3" id="KW-0963">Cytoplasm</keyword>
<keyword evidence="4 7" id="KW-0206">Cytoskeleton</keyword>
<evidence type="ECO:0000313" key="11">
    <source>
        <dbReference type="Proteomes" id="UP000320475"/>
    </source>
</evidence>
<dbReference type="Gene3D" id="1.25.40.190">
    <property type="entry name" value="Actin-related protein 2/3 complex subunit 5"/>
    <property type="match status" value="1"/>
</dbReference>
<dbReference type="Proteomes" id="UP000320475">
    <property type="component" value="Unassembled WGS sequence"/>
</dbReference>
<evidence type="ECO:0000313" key="8">
    <source>
        <dbReference type="EMBL" id="TPX51450.1"/>
    </source>
</evidence>
<dbReference type="GO" id="GO:0005885">
    <property type="term" value="C:Arp2/3 protein complex"/>
    <property type="evidence" value="ECO:0007669"/>
    <property type="project" value="InterPro"/>
</dbReference>
<dbReference type="GO" id="GO:0034314">
    <property type="term" value="P:Arp2/3 complex-mediated actin nucleation"/>
    <property type="evidence" value="ECO:0007669"/>
    <property type="project" value="InterPro"/>
</dbReference>
<organism evidence="8 11">
    <name type="scientific">Synchytrium endobioticum</name>
    <dbReference type="NCBI Taxonomy" id="286115"/>
    <lineage>
        <taxon>Eukaryota</taxon>
        <taxon>Fungi</taxon>
        <taxon>Fungi incertae sedis</taxon>
        <taxon>Chytridiomycota</taxon>
        <taxon>Chytridiomycota incertae sedis</taxon>
        <taxon>Chytridiomycetes</taxon>
        <taxon>Synchytriales</taxon>
        <taxon>Synchytriaceae</taxon>
        <taxon>Synchytrium</taxon>
    </lineage>
</organism>
<evidence type="ECO:0000256" key="5">
    <source>
        <dbReference type="ARBA" id="ARBA00040214"/>
    </source>
</evidence>
<dbReference type="GO" id="GO:0044396">
    <property type="term" value="P:actin cortical patch organization"/>
    <property type="evidence" value="ECO:0007669"/>
    <property type="project" value="UniProtKB-ARBA"/>
</dbReference>
<dbReference type="GO" id="GO:0030833">
    <property type="term" value="P:regulation of actin filament polymerization"/>
    <property type="evidence" value="ECO:0007669"/>
    <property type="project" value="InterPro"/>
</dbReference>
<keyword evidence="10" id="KW-1185">Reference proteome</keyword>
<dbReference type="STRING" id="286115.A0A507DKP2"/>
<comment type="subcellular location">
    <subcellularLocation>
        <location evidence="1">Cytoplasm</location>
        <location evidence="1">Cytoskeleton</location>
    </subcellularLocation>
</comment>
<dbReference type="AlphaFoldDB" id="A0A507DKP2"/>
<dbReference type="SUPFAM" id="SSF69103">
    <property type="entry name" value="Arp2/3 complex 16 kDa subunit ARPC5"/>
    <property type="match status" value="1"/>
</dbReference>
<dbReference type="VEuPathDB" id="FungiDB:SeMB42_g00784"/>